<dbReference type="AlphaFoldDB" id="A0A8S0W8C0"/>
<gene>
    <name evidence="1" type="ORF">AAE3_LOCUS3488</name>
</gene>
<evidence type="ECO:0000313" key="2">
    <source>
        <dbReference type="Proteomes" id="UP000467700"/>
    </source>
</evidence>
<name>A0A8S0W8C0_CYCAE</name>
<reference evidence="1 2" key="1">
    <citation type="submission" date="2020-01" db="EMBL/GenBank/DDBJ databases">
        <authorList>
            <person name="Gupta K D."/>
        </authorList>
    </citation>
    <scope>NUCLEOTIDE SEQUENCE [LARGE SCALE GENOMIC DNA]</scope>
</reference>
<dbReference type="EMBL" id="CACVBS010000032">
    <property type="protein sequence ID" value="CAA7261196.1"/>
    <property type="molecule type" value="Genomic_DNA"/>
</dbReference>
<comment type="caution">
    <text evidence="1">The sequence shown here is derived from an EMBL/GenBank/DDBJ whole genome shotgun (WGS) entry which is preliminary data.</text>
</comment>
<organism evidence="1 2">
    <name type="scientific">Cyclocybe aegerita</name>
    <name type="common">Black poplar mushroom</name>
    <name type="synonym">Agrocybe aegerita</name>
    <dbReference type="NCBI Taxonomy" id="1973307"/>
    <lineage>
        <taxon>Eukaryota</taxon>
        <taxon>Fungi</taxon>
        <taxon>Dikarya</taxon>
        <taxon>Basidiomycota</taxon>
        <taxon>Agaricomycotina</taxon>
        <taxon>Agaricomycetes</taxon>
        <taxon>Agaricomycetidae</taxon>
        <taxon>Agaricales</taxon>
        <taxon>Agaricineae</taxon>
        <taxon>Bolbitiaceae</taxon>
        <taxon>Cyclocybe</taxon>
    </lineage>
</organism>
<sequence length="351" mass="40804">MIPTFPQELIDAIIKELTSDTETLSACNLSSKSFRRSARPQLFRKVSISVRNCQALTVFRRWTVDAREWDFDSIVPFIREFTLDFQELHDDEHQRGIFNETARIDNRTLIEILFQMANPKVSRMTSLCVANLHVSSRQWSSFDRAFIYAWQQLLCHPLLRSLCLVRVAWLPLHFDLDLGISIQHLVVQEDPILDLSRPPLQRVDDRRKPSTVAGRQRGYNLESLSIDSLSQLLGLQKLESAESRQAWRYKELRVRVKFLELFSLFDENTWNSSPNALADIISLRLDMWDFSKAARVDVDIDTLVGFHNLQALEIVTSNKADRNLDILKPFCTYILGRTVQFGCLREFKTRV</sequence>
<dbReference type="Proteomes" id="UP000467700">
    <property type="component" value="Unassembled WGS sequence"/>
</dbReference>
<keyword evidence="2" id="KW-1185">Reference proteome</keyword>
<proteinExistence type="predicted"/>
<accession>A0A8S0W8C0</accession>
<evidence type="ECO:0000313" key="1">
    <source>
        <dbReference type="EMBL" id="CAA7261196.1"/>
    </source>
</evidence>
<protein>
    <submittedName>
        <fullName evidence="1">Uncharacterized protein</fullName>
    </submittedName>
</protein>